<proteinExistence type="predicted"/>
<keyword evidence="3" id="KW-1185">Reference proteome</keyword>
<feature type="domain" description="Heterokaryon incompatibility" evidence="1">
    <location>
        <begin position="199"/>
        <end position="350"/>
    </location>
</feature>
<dbReference type="EMBL" id="JAUKUD010000006">
    <property type="protein sequence ID" value="KAK0740320.1"/>
    <property type="molecule type" value="Genomic_DNA"/>
</dbReference>
<accession>A0AA40EJ68</accession>
<name>A0AA40EJ68_9PEZI</name>
<evidence type="ECO:0000313" key="2">
    <source>
        <dbReference type="EMBL" id="KAK0740320.1"/>
    </source>
</evidence>
<organism evidence="2 3">
    <name type="scientific">Schizothecium vesticola</name>
    <dbReference type="NCBI Taxonomy" id="314040"/>
    <lineage>
        <taxon>Eukaryota</taxon>
        <taxon>Fungi</taxon>
        <taxon>Dikarya</taxon>
        <taxon>Ascomycota</taxon>
        <taxon>Pezizomycotina</taxon>
        <taxon>Sordariomycetes</taxon>
        <taxon>Sordariomycetidae</taxon>
        <taxon>Sordariales</taxon>
        <taxon>Schizotheciaceae</taxon>
        <taxon>Schizothecium</taxon>
    </lineage>
</organism>
<dbReference type="PANTHER" id="PTHR33112:SF16">
    <property type="entry name" value="HETEROKARYON INCOMPATIBILITY DOMAIN-CONTAINING PROTEIN"/>
    <property type="match status" value="1"/>
</dbReference>
<evidence type="ECO:0000313" key="3">
    <source>
        <dbReference type="Proteomes" id="UP001172155"/>
    </source>
</evidence>
<reference evidence="2" key="1">
    <citation type="submission" date="2023-06" db="EMBL/GenBank/DDBJ databases">
        <title>Genome-scale phylogeny and comparative genomics of the fungal order Sordariales.</title>
        <authorList>
            <consortium name="Lawrence Berkeley National Laboratory"/>
            <person name="Hensen N."/>
            <person name="Bonometti L."/>
            <person name="Westerberg I."/>
            <person name="Brannstrom I.O."/>
            <person name="Guillou S."/>
            <person name="Cros-Aarteil S."/>
            <person name="Calhoun S."/>
            <person name="Haridas S."/>
            <person name="Kuo A."/>
            <person name="Mondo S."/>
            <person name="Pangilinan J."/>
            <person name="Riley R."/>
            <person name="LaButti K."/>
            <person name="Andreopoulos B."/>
            <person name="Lipzen A."/>
            <person name="Chen C."/>
            <person name="Yanf M."/>
            <person name="Daum C."/>
            <person name="Ng V."/>
            <person name="Clum A."/>
            <person name="Steindorff A."/>
            <person name="Ohm R."/>
            <person name="Martin F."/>
            <person name="Silar P."/>
            <person name="Natvig D."/>
            <person name="Lalanne C."/>
            <person name="Gautier V."/>
            <person name="Ament-velasquez S.L."/>
            <person name="Kruys A."/>
            <person name="Hutchinson M.I."/>
            <person name="Powell A.J."/>
            <person name="Barry K."/>
            <person name="Miller A.N."/>
            <person name="Grigoriev I.V."/>
            <person name="Debuchy R."/>
            <person name="Gladieux P."/>
            <person name="Thoren M.H."/>
            <person name="Johannesson H."/>
        </authorList>
    </citation>
    <scope>NUCLEOTIDE SEQUENCE</scope>
    <source>
        <strain evidence="2">SMH3187-1</strain>
    </source>
</reference>
<gene>
    <name evidence="2" type="ORF">B0T18DRAFT_352538</name>
</gene>
<protein>
    <submittedName>
        <fullName evidence="2">Heterokaryon incompatibility protein-domain-containing protein</fullName>
    </submittedName>
</protein>
<dbReference type="PANTHER" id="PTHR33112">
    <property type="entry name" value="DOMAIN PROTEIN, PUTATIVE-RELATED"/>
    <property type="match status" value="1"/>
</dbReference>
<comment type="caution">
    <text evidence="2">The sequence shown here is derived from an EMBL/GenBank/DDBJ whole genome shotgun (WGS) entry which is preliminary data.</text>
</comment>
<evidence type="ECO:0000259" key="1">
    <source>
        <dbReference type="Pfam" id="PF06985"/>
    </source>
</evidence>
<dbReference type="Proteomes" id="UP001172155">
    <property type="component" value="Unassembled WGS sequence"/>
</dbReference>
<dbReference type="InterPro" id="IPR010730">
    <property type="entry name" value="HET"/>
</dbReference>
<dbReference type="Pfam" id="PF06985">
    <property type="entry name" value="HET"/>
    <property type="match status" value="1"/>
</dbReference>
<dbReference type="AlphaFoldDB" id="A0AA40EJ68"/>
<sequence>MDIEETDLCVFCSDLIKATNDSPAHPSQRHHHATYGSLLSSSKSCIACQLIVSLWSHLSPSLISHGLSYETFKNSQEGYRVEVIMKENRRMQSGVCWVFLQASLASTDTDFRFISYFTITTCLLGEDPASALPVWKTPATTFDEKLATIRSWMQECHSGDGHSDCRPTPYAPLRLIAIHPNDGPLKLVQQDSTTNPTKYATLSYCWGKSLQLRTTKATLTRFTEKIPSELIPKTWTDAIHIARALRIPRIWIDALCIVQDDEAEWQQEAGHMSEIYQGSLLTIAAAQSADSLQGCFPSGAHGLENGDLFFRTRLDGLNGRISLVRFYRSDIRDSAVSGTAISSRGWTLQEQLLSPRLVHCMQPEIHWQCRAGYQTQSGLSFGLALKGSNILVPHQDLGTGDQQYRSAWRRIIESYSLREFSYSRDRIPAIAGITRNFSTVLDDVPILGLWRKSFARDLAWLRGGGPPQMSDTTGLPSWTWFTCQGCVLYTVGGRYANQNREVMENLELLGWNVQWQGVPLTSPISSAQVRVRGPVREIRIVPFAEGNRYVPPYFQVFEEILQPTAERRIPWRCAGQFDVGEASVAATYLCLQLLSESRKSNFHYVREVFLILKPVEIANGMGMNYKRVGLARIWGETPTFDSTNTMSMVLV</sequence>